<evidence type="ECO:0000313" key="3">
    <source>
        <dbReference type="Proteomes" id="UP001642409"/>
    </source>
</evidence>
<reference evidence="1" key="1">
    <citation type="submission" date="2023-06" db="EMBL/GenBank/DDBJ databases">
        <authorList>
            <person name="Kurt Z."/>
        </authorList>
    </citation>
    <scope>NUCLEOTIDE SEQUENCE</scope>
</reference>
<dbReference type="AlphaFoldDB" id="A0AA86PCC2"/>
<keyword evidence="3" id="KW-1185">Reference proteome</keyword>
<organism evidence="1">
    <name type="scientific">Hexamita inflata</name>
    <dbReference type="NCBI Taxonomy" id="28002"/>
    <lineage>
        <taxon>Eukaryota</taxon>
        <taxon>Metamonada</taxon>
        <taxon>Diplomonadida</taxon>
        <taxon>Hexamitidae</taxon>
        <taxon>Hexamitinae</taxon>
        <taxon>Hexamita</taxon>
    </lineage>
</organism>
<gene>
    <name evidence="1" type="ORF">HINF_LOCUS21174</name>
    <name evidence="2" type="ORF">HINF_LOCUS68869</name>
</gene>
<comment type="caution">
    <text evidence="1">The sequence shown here is derived from an EMBL/GenBank/DDBJ whole genome shotgun (WGS) entry which is preliminary data.</text>
</comment>
<accession>A0AA86PCC2</accession>
<protein>
    <submittedName>
        <fullName evidence="2">Hypothetical_protein</fullName>
    </submittedName>
</protein>
<proteinExistence type="predicted"/>
<reference evidence="2 3" key="2">
    <citation type="submission" date="2024-07" db="EMBL/GenBank/DDBJ databases">
        <authorList>
            <person name="Akdeniz Z."/>
        </authorList>
    </citation>
    <scope>NUCLEOTIDE SEQUENCE [LARGE SCALE GENOMIC DNA]</scope>
</reference>
<dbReference type="EMBL" id="CATOUU010000543">
    <property type="protein sequence ID" value="CAI9933529.1"/>
    <property type="molecule type" value="Genomic_DNA"/>
</dbReference>
<dbReference type="Proteomes" id="UP001642409">
    <property type="component" value="Unassembled WGS sequence"/>
</dbReference>
<evidence type="ECO:0000313" key="2">
    <source>
        <dbReference type="EMBL" id="CAL6097319.1"/>
    </source>
</evidence>
<sequence length="380" mass="44922">MNLIDFLNNAQSPIQNIQVTQQLQEFLTDNDDDNSLRIINKLKMIPQPTVKQVLLRYKAIVVNEIQKETSEQPNNHKDLFIIIFKSIQILKSQVIYQLVPCVIHTYILFIAVVPQSNSKQAQPLIMTKPAGKVYFKDQYGEYLHTIPYTRSGNIVHHINSNQLDNRPSNLITTFNNKLVHKDHYKYFITRTIWMTKEDIRLRKLQLFEQQEQSNVLHEAIAEFIDDTPKAMLNVSEVESEVESDDEQPVKEPVVEQIQPIETEEEQLQKKLIKIKVNKQLSREEHLKRINKSWQGNVAYSQHMGLHRILQTFHQQMFFQNCFELDSNLNLEPSFYTTFLEDPENLNDYEQYQYMLDNTYTTSFIFTFDKFYKYISSQSSQ</sequence>
<name>A0AA86PCC2_9EUKA</name>
<dbReference type="EMBL" id="CAXDID020000494">
    <property type="protein sequence ID" value="CAL6097319.1"/>
    <property type="molecule type" value="Genomic_DNA"/>
</dbReference>
<evidence type="ECO:0000313" key="1">
    <source>
        <dbReference type="EMBL" id="CAI9933529.1"/>
    </source>
</evidence>